<dbReference type="Proteomes" id="UP000032452">
    <property type="component" value="Unassembled WGS sequence"/>
</dbReference>
<proteinExistence type="predicted"/>
<accession>A0A0D8ZQX0</accession>
<gene>
    <name evidence="2" type="ORF">UH38_22580</name>
</gene>
<sequence>MWLRYGVDATGKLIEIEDVASGKANLRCPYCGKVLIAKKGKVKEHHFAHDGETCNLIIKRQPRDIPHLPLYDAFDIYLSGKELEQLKKLWHRHKSHNNGIDRLEVLPAFTRENLIETSPSINAVTGRNAYQFTELGQIPVGILPLAVFNPIHEIQIKQKLAQLEAAIFNNSGSVLPPGELRIRLTDLRIYCAQMRKILLSSLYYLRVQAEGQVLHKIGITTRSMTKRLAEIYRDLRLHYGVVEIEVLNTWANRGNVERYFKYRYWDFNHPIGSLTEYFKFANPDEIQAVERDLSQMQAKVLSPVEQEIMDGKQDEFLALVLADEQIATGNKQVSDRLQVELQHNFLTKPSSQQVITALHQGASLRDAALTASVPVEVARKVLAAMQR</sequence>
<dbReference type="RefSeq" id="WP_045056966.1">
    <property type="nucleotide sequence ID" value="NZ_CAWMDP010000036.1"/>
</dbReference>
<dbReference type="PATRIC" id="fig|1618023.3.peg.3039"/>
<dbReference type="EMBL" id="JYON01000037">
    <property type="protein sequence ID" value="KJH69621.1"/>
    <property type="molecule type" value="Genomic_DNA"/>
</dbReference>
<feature type="domain" description="Competence protein CoiA-like N-terminal" evidence="1">
    <location>
        <begin position="23"/>
        <end position="55"/>
    </location>
</feature>
<reference evidence="2 3" key="1">
    <citation type="submission" date="2015-02" db="EMBL/GenBank/DDBJ databases">
        <title>Draft genome of a novel marine cyanobacterium (Chroococcales) isolated from South Atlantic Ocean.</title>
        <authorList>
            <person name="Rigonato J."/>
            <person name="Alvarenga D.O."/>
            <person name="Branco L.H."/>
            <person name="Varani A.M."/>
            <person name="Brandini F.P."/>
            <person name="Fiore M.F."/>
        </authorList>
    </citation>
    <scope>NUCLEOTIDE SEQUENCE [LARGE SCALE GENOMIC DNA]</scope>
    <source>
        <strain evidence="2 3">CENA595</strain>
    </source>
</reference>
<evidence type="ECO:0000313" key="3">
    <source>
        <dbReference type="Proteomes" id="UP000032452"/>
    </source>
</evidence>
<dbReference type="OrthoDB" id="1490774at2"/>
<protein>
    <recommendedName>
        <fullName evidence="1">Competence protein CoiA-like N-terminal domain-containing protein</fullName>
    </recommendedName>
</protein>
<dbReference type="STRING" id="1618023.UH38_22580"/>
<comment type="caution">
    <text evidence="2">The sequence shown here is derived from an EMBL/GenBank/DDBJ whole genome shotgun (WGS) entry which is preliminary data.</text>
</comment>
<keyword evidence="3" id="KW-1185">Reference proteome</keyword>
<dbReference type="AlphaFoldDB" id="A0A0D8ZQX0"/>
<evidence type="ECO:0000313" key="2">
    <source>
        <dbReference type="EMBL" id="KJH69621.1"/>
    </source>
</evidence>
<organism evidence="2 3">
    <name type="scientific">Aliterella atlantica CENA595</name>
    <dbReference type="NCBI Taxonomy" id="1618023"/>
    <lineage>
        <taxon>Bacteria</taxon>
        <taxon>Bacillati</taxon>
        <taxon>Cyanobacteriota</taxon>
        <taxon>Cyanophyceae</taxon>
        <taxon>Chroococcidiopsidales</taxon>
        <taxon>Aliterellaceae</taxon>
        <taxon>Aliterella</taxon>
    </lineage>
</organism>
<dbReference type="InterPro" id="IPR057253">
    <property type="entry name" value="CoiA-like_N"/>
</dbReference>
<evidence type="ECO:0000259" key="1">
    <source>
        <dbReference type="Pfam" id="PF25164"/>
    </source>
</evidence>
<dbReference type="Pfam" id="PF13455">
    <property type="entry name" value="MUG113"/>
    <property type="match status" value="1"/>
</dbReference>
<name>A0A0D8ZQX0_9CYAN</name>
<dbReference type="Pfam" id="PF25164">
    <property type="entry name" value="CoiA_N"/>
    <property type="match status" value="1"/>
</dbReference>